<dbReference type="Pfam" id="PF03947">
    <property type="entry name" value="Ribosomal_L2_C"/>
    <property type="match status" value="1"/>
</dbReference>
<keyword evidence="2" id="KW-0689">Ribosomal protein</keyword>
<keyword evidence="3" id="KW-0687">Ribonucleoprotein</keyword>
<gene>
    <name evidence="6" type="ORF">NAES01612_LOCUS6577</name>
</gene>
<accession>A0A7S4KGR4</accession>
<dbReference type="EMBL" id="HBKR01009874">
    <property type="protein sequence ID" value="CAE2294322.1"/>
    <property type="molecule type" value="Transcribed_RNA"/>
</dbReference>
<dbReference type="InterPro" id="IPR022669">
    <property type="entry name" value="Ribosomal_uL2_C"/>
</dbReference>
<dbReference type="GO" id="GO:0032543">
    <property type="term" value="P:mitochondrial translation"/>
    <property type="evidence" value="ECO:0007669"/>
    <property type="project" value="TreeGrafter"/>
</dbReference>
<dbReference type="AlphaFoldDB" id="A0A7S4KGR4"/>
<dbReference type="SMART" id="SM01382">
    <property type="entry name" value="Ribosomal_L2_C"/>
    <property type="match status" value="1"/>
</dbReference>
<evidence type="ECO:0000259" key="5">
    <source>
        <dbReference type="SMART" id="SM01382"/>
    </source>
</evidence>
<reference evidence="6" key="1">
    <citation type="submission" date="2021-01" db="EMBL/GenBank/DDBJ databases">
        <authorList>
            <person name="Corre E."/>
            <person name="Pelletier E."/>
            <person name="Niang G."/>
            <person name="Scheremetjew M."/>
            <person name="Finn R."/>
            <person name="Kale V."/>
            <person name="Holt S."/>
            <person name="Cochrane G."/>
            <person name="Meng A."/>
            <person name="Brown T."/>
            <person name="Cohen L."/>
        </authorList>
    </citation>
    <scope>NUCLEOTIDE SEQUENCE</scope>
    <source>
        <strain evidence="6">SoJaBio B1-5/56/2</strain>
    </source>
</reference>
<evidence type="ECO:0000256" key="1">
    <source>
        <dbReference type="ARBA" id="ARBA00005636"/>
    </source>
</evidence>
<feature type="domain" description="Large ribosomal subunit protein uL2 C-terminal" evidence="5">
    <location>
        <begin position="174"/>
        <end position="304"/>
    </location>
</feature>
<dbReference type="GO" id="GO:0003723">
    <property type="term" value="F:RNA binding"/>
    <property type="evidence" value="ECO:0007669"/>
    <property type="project" value="TreeGrafter"/>
</dbReference>
<dbReference type="InterPro" id="IPR002171">
    <property type="entry name" value="Ribosomal_uL2"/>
</dbReference>
<feature type="region of interest" description="Disordered" evidence="4">
    <location>
        <begin position="269"/>
        <end position="291"/>
    </location>
</feature>
<dbReference type="PANTHER" id="PTHR13691:SF5">
    <property type="entry name" value="LARGE RIBOSOMAL SUBUNIT PROTEIN UL2M"/>
    <property type="match status" value="1"/>
</dbReference>
<sequence>MVAGRDVNMKWTEFYDGYTDKFGTFKEGAPVSLRLEYIRSPNHKSAATEQFRYLWSPFEVGNDKAIYSPLFWDRQSYADRDSNGHRRGPTPGARYENLSRYRKTEVPFGGLRWSVNYKPRKNIPKWLAQIVHDKERRRHLGFFLYADGCYVVELLSYKQLPRLVYNKFFQMYIPTIGQTVELSQLTYGKEFHSLEKYPGSGAAMVRAAGASAIILRGTEPNLVPVLLPSGEVRLFDDKCQAVYGRRAGVMQRDARFGAWSTRRGISLKRPKKSGKNCSMKDHPAGAGNGTKRHLMFPVTSQLHPVRQKTKHWLSGYTLRGRLHNKHMNMAEIKQQNYGWKSRPAVYRS</sequence>
<name>A0A7S4KGR4_9EUKA</name>
<dbReference type="GO" id="GO:0005762">
    <property type="term" value="C:mitochondrial large ribosomal subunit"/>
    <property type="evidence" value="ECO:0007669"/>
    <property type="project" value="TreeGrafter"/>
</dbReference>
<protein>
    <recommendedName>
        <fullName evidence="5">Large ribosomal subunit protein uL2 C-terminal domain-containing protein</fullName>
    </recommendedName>
</protein>
<comment type="similarity">
    <text evidence="1">Belongs to the universal ribosomal protein uL2 family.</text>
</comment>
<dbReference type="InterPro" id="IPR008991">
    <property type="entry name" value="Translation_prot_SH3-like_sf"/>
</dbReference>
<dbReference type="SUPFAM" id="SSF50104">
    <property type="entry name" value="Translation proteins SH3-like domain"/>
    <property type="match status" value="1"/>
</dbReference>
<evidence type="ECO:0000256" key="2">
    <source>
        <dbReference type="ARBA" id="ARBA00022980"/>
    </source>
</evidence>
<evidence type="ECO:0000256" key="3">
    <source>
        <dbReference type="ARBA" id="ARBA00023274"/>
    </source>
</evidence>
<dbReference type="GO" id="GO:0003735">
    <property type="term" value="F:structural constituent of ribosome"/>
    <property type="evidence" value="ECO:0007669"/>
    <property type="project" value="InterPro"/>
</dbReference>
<evidence type="ECO:0000313" key="6">
    <source>
        <dbReference type="EMBL" id="CAE2294322.1"/>
    </source>
</evidence>
<dbReference type="PANTHER" id="PTHR13691">
    <property type="entry name" value="RIBOSOMAL PROTEIN L2"/>
    <property type="match status" value="1"/>
</dbReference>
<organism evidence="6">
    <name type="scientific">Paramoeba aestuarina</name>
    <dbReference type="NCBI Taxonomy" id="180227"/>
    <lineage>
        <taxon>Eukaryota</taxon>
        <taxon>Amoebozoa</taxon>
        <taxon>Discosea</taxon>
        <taxon>Flabellinia</taxon>
        <taxon>Dactylopodida</taxon>
        <taxon>Paramoebidae</taxon>
        <taxon>Paramoeba</taxon>
    </lineage>
</organism>
<proteinExistence type="inferred from homology"/>
<dbReference type="InterPro" id="IPR014722">
    <property type="entry name" value="Rib_uL2_dom2"/>
</dbReference>
<dbReference type="Gene3D" id="2.30.30.30">
    <property type="match status" value="1"/>
</dbReference>
<evidence type="ECO:0000256" key="4">
    <source>
        <dbReference type="SAM" id="MobiDB-lite"/>
    </source>
</evidence>